<keyword evidence="2" id="KW-1185">Reference proteome</keyword>
<evidence type="ECO:0000313" key="1">
    <source>
        <dbReference type="EMBL" id="KUO95658.1"/>
    </source>
</evidence>
<comment type="caution">
    <text evidence="1">The sequence shown here is derived from an EMBL/GenBank/DDBJ whole genome shotgun (WGS) entry which is preliminary data.</text>
</comment>
<dbReference type="InterPro" id="IPR050490">
    <property type="entry name" value="Bact_solute-bd_prot1"/>
</dbReference>
<protein>
    <submittedName>
        <fullName evidence="1">ABC transporter substrate-binding protein</fullName>
    </submittedName>
</protein>
<dbReference type="AlphaFoldDB" id="A0A117SXP2"/>
<reference evidence="1 2" key="1">
    <citation type="submission" date="2015-12" db="EMBL/GenBank/DDBJ databases">
        <title>Draft genome sequence of Acidibacillus ferrooxidans ITV001, isolated from a chalcopyrite acid mine drainage site in Brazil.</title>
        <authorList>
            <person name="Dall'Agnol H."/>
            <person name="Nancucheo I."/>
            <person name="Johnson B."/>
            <person name="Oliveira R."/>
            <person name="Leite L."/>
            <person name="Pylro V."/>
            <person name="Nunes G.L."/>
            <person name="Tzotzos G."/>
            <person name="Fernandes G.R."/>
            <person name="Dutra J."/>
            <person name="Orellana S.C."/>
            <person name="Oliveira G."/>
        </authorList>
    </citation>
    <scope>NUCLEOTIDE SEQUENCE [LARGE SCALE GENOMIC DNA]</scope>
    <source>
        <strain evidence="2">ITV01</strain>
    </source>
</reference>
<dbReference type="Gene3D" id="3.40.190.10">
    <property type="entry name" value="Periplasmic binding protein-like II"/>
    <property type="match status" value="2"/>
</dbReference>
<dbReference type="SUPFAM" id="SSF53850">
    <property type="entry name" value="Periplasmic binding protein-like II"/>
    <property type="match status" value="1"/>
</dbReference>
<sequence length="418" mass="46529">MTIAYQQFGGGHQTQIWLSSVRGQFQKIYPGSKIVLEPINASENEYYTKLDLMNQSAKTAPDIMVEDTFLVNSDASAGYLMPMNKFVNSWPAWKRDFYPAMQKAAESTNGTVYGVPFNTDTRGLWYDKPLFKKVGLPVPWQPHSWANILQAARTIKAKAPGVTPLWFYSGKPMGEASTMQGFEMLLYGTHNTLFDSKTKRWVVSSPGFLNSLNFVKTIFTQNLAEPLQNALTPESSTIATQQLMPKQKVGILLDGVWEYSNWLPTGPAPWPKWNSVYGVAKMPDQNGDGYTSMSGGWTLSISSKTKNAQMAWDFIKLACNKNNMLHIDLMDANVTPRKDVAAMPAYKSAGHGILSRFASFNAFTHFRPAFAQYPSISNDIQNAMENVMTGSVSPAQAMQQYAQQVTNYVGKAHVTSVK</sequence>
<dbReference type="Pfam" id="PF01547">
    <property type="entry name" value="SBP_bac_1"/>
    <property type="match status" value="1"/>
</dbReference>
<organism evidence="1 2">
    <name type="scientific">Ferroacidibacillus organovorans</name>
    <dbReference type="NCBI Taxonomy" id="1765683"/>
    <lineage>
        <taxon>Bacteria</taxon>
        <taxon>Bacillati</taxon>
        <taxon>Bacillota</taxon>
        <taxon>Bacilli</taxon>
        <taxon>Bacillales</taxon>
        <taxon>Alicyclobacillaceae</taxon>
        <taxon>Ferroacidibacillus</taxon>
    </lineage>
</organism>
<gene>
    <name evidence="1" type="ORF">ATW55_14595</name>
</gene>
<evidence type="ECO:0000313" key="2">
    <source>
        <dbReference type="Proteomes" id="UP000053557"/>
    </source>
</evidence>
<accession>A0A117SXP2</accession>
<dbReference type="PANTHER" id="PTHR43649:SF14">
    <property type="entry name" value="BLR3389 PROTEIN"/>
    <property type="match status" value="1"/>
</dbReference>
<proteinExistence type="predicted"/>
<name>A0A117SXP2_9BACL</name>
<dbReference type="EMBL" id="LPVJ01000043">
    <property type="protein sequence ID" value="KUO95658.1"/>
    <property type="molecule type" value="Genomic_DNA"/>
</dbReference>
<dbReference type="PANTHER" id="PTHR43649">
    <property type="entry name" value="ARABINOSE-BINDING PROTEIN-RELATED"/>
    <property type="match status" value="1"/>
</dbReference>
<dbReference type="InterPro" id="IPR006059">
    <property type="entry name" value="SBP"/>
</dbReference>
<dbReference type="Proteomes" id="UP000053557">
    <property type="component" value="Unassembled WGS sequence"/>
</dbReference>